<dbReference type="Proteomes" id="UP000292136">
    <property type="component" value="Unassembled WGS sequence"/>
</dbReference>
<sequence>MILSLFSAKPEHPLADAKELRRAIAELPLDNAFKAVDEVLAWFESLLSAEGFKPEQLFDTVRQLDEAAQPHLRRLTRDYLHSPRLSKTEERRLWTASTAFWDLLARLYEQSLARYRGKEKGADALKPHLPLIHARLILAYGNQLKWRQYHYGPVEGDIWLRLGQAYLAAESEGVAGRLLLLYPGQSSSSSATLEYLKVLMFHASSMDSLLPAEIELAERLIGHCLPQFVFGSRSGPESVYWIDPAQPLPPVRLTREPQAAPTLRFFAPGNAPQTLAELIRSVELGTVPEEVNLGGQYPARMILPVLHHLAMHWAPTPPLREHRRHQVKSLLTVVNGFEAAFQVFSGKPDGDGAAESWIADNVSLGGFGALVPNLRGDWLRIGALLAMQPEGGSNWLLGVVRRYGRESDTQAAVGIQTLARQALAVELRPRSTSAYALAAGIPGMLLRDGMEEGEVRVVMPPASFDVRENLECEAEGRHLLLTPMDIQESGSDYEIARYRELRSDN</sequence>
<gene>
    <name evidence="1" type="ORF">EV678_1933</name>
</gene>
<accession>A0ABY0IMV0</accession>
<evidence type="ECO:0000313" key="1">
    <source>
        <dbReference type="EMBL" id="RZT76065.1"/>
    </source>
</evidence>
<organism evidence="1 2">
    <name type="scientific">Azospira oryzae</name>
    <dbReference type="NCBI Taxonomy" id="146939"/>
    <lineage>
        <taxon>Bacteria</taxon>
        <taxon>Pseudomonadati</taxon>
        <taxon>Pseudomonadota</taxon>
        <taxon>Betaproteobacteria</taxon>
        <taxon>Rhodocyclales</taxon>
        <taxon>Rhodocyclaceae</taxon>
        <taxon>Azospira</taxon>
    </lineage>
</organism>
<reference evidence="1 2" key="1">
    <citation type="submission" date="2019-02" db="EMBL/GenBank/DDBJ databases">
        <title>Genomic Encyclopedia of Type Strains, Phase IV (KMG-IV): sequencing the most valuable type-strain genomes for metagenomic binning, comparative biology and taxonomic classification.</title>
        <authorList>
            <person name="Goeker M."/>
        </authorList>
    </citation>
    <scope>NUCLEOTIDE SEQUENCE [LARGE SCALE GENOMIC DNA]</scope>
    <source>
        <strain evidence="1 2">DSM 21223</strain>
    </source>
</reference>
<proteinExistence type="predicted"/>
<comment type="caution">
    <text evidence="1">The sequence shown here is derived from an EMBL/GenBank/DDBJ whole genome shotgun (WGS) entry which is preliminary data.</text>
</comment>
<name>A0ABY0IMV0_9RHOO</name>
<evidence type="ECO:0000313" key="2">
    <source>
        <dbReference type="Proteomes" id="UP000292136"/>
    </source>
</evidence>
<dbReference type="EMBL" id="SHKM01000002">
    <property type="protein sequence ID" value="RZT76065.1"/>
    <property type="molecule type" value="Genomic_DNA"/>
</dbReference>
<keyword evidence="2" id="KW-1185">Reference proteome</keyword>
<evidence type="ECO:0008006" key="3">
    <source>
        <dbReference type="Google" id="ProtNLM"/>
    </source>
</evidence>
<dbReference type="RefSeq" id="WP_130459378.1">
    <property type="nucleotide sequence ID" value="NZ_SHKM01000002.1"/>
</dbReference>
<protein>
    <recommendedName>
        <fullName evidence="3">Helicase XPB/Ssl2 N-terminal domain-containing protein</fullName>
    </recommendedName>
</protein>